<accession>A0A553UK59</accession>
<dbReference type="GO" id="GO:0004519">
    <property type="term" value="F:endonuclease activity"/>
    <property type="evidence" value="ECO:0007669"/>
    <property type="project" value="UniProtKB-KW"/>
</dbReference>
<feature type="domain" description="Type I restriction modification DNA specificity" evidence="6">
    <location>
        <begin position="97"/>
        <end position="264"/>
    </location>
</feature>
<evidence type="ECO:0000313" key="7">
    <source>
        <dbReference type="EMBL" id="TSA80585.1"/>
    </source>
</evidence>
<dbReference type="EMBL" id="VKDB01000028">
    <property type="protein sequence ID" value="TSA80585.1"/>
    <property type="molecule type" value="Genomic_DNA"/>
</dbReference>
<sequence length="639" mass="70481">MTVLSQAPSAEQSAEQLLEQHFDTAFAAPDGLKKLRELILTLAMQGKLVEQDPSDPPASELLKEIEQEKRRLVAAGQIKAPKPLLPIEADEVPYEVPQGWAWVRLGDIADSQAGFSFKSNKFNESGGGLPLIRIRDVGQPFTGTFYDGEYKEDFIVTEGEYLISMDGEFRVATWKYGKALLNQRVSRLSFYSDNVEQSLVARILQVRLTAVQGTKSYTTVDHLSGGQILAALIPLPPLPEQRRIVARIEQLMARCDELEALRNAQQQKRLDVHTAALSDLLGADTPEAFAQAWQFVAQHFGDLYSAPQNVAELRKAVLQLAVMGKLVPQDPADPPARELLREIEAEKRRLVAAGKIKAPKPLPPVKPEERPYEVPHGWEWVRLGTLINFTNGFAFKSNLFQESGVGVVKIGDISDGQVTKARMDFIDESYMSEVDDKFLVNVGDMLIAMSGATTGKLGINSLTEKLVMNQRVGKIEPVKTEKTYLFHYLSTQIQKNLDISSGSAIPNLSTEQINEMLTPLPPLPEQRRIVTKIDELMRLCDDLSAQLSAQTGTQSALLSSLMAAVTPASPTPERRPTLGRSAALREPAEPAASTQPKRRGRPAKAGSIPTATSEADAIRQLNELKFQRAEGTRQEGLFD</sequence>
<evidence type="ECO:0000256" key="1">
    <source>
        <dbReference type="ARBA" id="ARBA00010923"/>
    </source>
</evidence>
<dbReference type="PANTHER" id="PTHR43140">
    <property type="entry name" value="TYPE-1 RESTRICTION ENZYME ECOKI SPECIFICITY PROTEIN"/>
    <property type="match status" value="1"/>
</dbReference>
<dbReference type="Proteomes" id="UP000316092">
    <property type="component" value="Unassembled WGS sequence"/>
</dbReference>
<keyword evidence="7" id="KW-0378">Hydrolase</keyword>
<keyword evidence="7" id="KW-0255">Endonuclease</keyword>
<dbReference type="OrthoDB" id="63201at2"/>
<dbReference type="Gene3D" id="3.90.220.20">
    <property type="entry name" value="DNA methylase specificity domains"/>
    <property type="match status" value="2"/>
</dbReference>
<evidence type="ECO:0000256" key="4">
    <source>
        <dbReference type="SAM" id="Coils"/>
    </source>
</evidence>
<dbReference type="Pfam" id="PF01420">
    <property type="entry name" value="Methylase_S"/>
    <property type="match status" value="2"/>
</dbReference>
<organism evidence="7 8">
    <name type="scientific">Deinococcus detaillensis</name>
    <dbReference type="NCBI Taxonomy" id="2592048"/>
    <lineage>
        <taxon>Bacteria</taxon>
        <taxon>Thermotogati</taxon>
        <taxon>Deinococcota</taxon>
        <taxon>Deinococci</taxon>
        <taxon>Deinococcales</taxon>
        <taxon>Deinococcaceae</taxon>
        <taxon>Deinococcus</taxon>
    </lineage>
</organism>
<protein>
    <submittedName>
        <fullName evidence="7">Restriction endonuclease subunit S</fullName>
    </submittedName>
</protein>
<dbReference type="SUPFAM" id="SSF116734">
    <property type="entry name" value="DNA methylase specificity domain"/>
    <property type="match status" value="2"/>
</dbReference>
<keyword evidence="7" id="KW-0540">Nuclease</keyword>
<feature type="region of interest" description="Disordered" evidence="5">
    <location>
        <begin position="565"/>
        <end position="616"/>
    </location>
</feature>
<keyword evidence="3" id="KW-0238">DNA-binding</keyword>
<dbReference type="InterPro" id="IPR000055">
    <property type="entry name" value="Restrct_endonuc_typeI_TRD"/>
</dbReference>
<dbReference type="InterPro" id="IPR051212">
    <property type="entry name" value="Type-I_RE_S_subunit"/>
</dbReference>
<dbReference type="InterPro" id="IPR044946">
    <property type="entry name" value="Restrct_endonuc_typeI_TRD_sf"/>
</dbReference>
<keyword evidence="4" id="KW-0175">Coiled coil</keyword>
<dbReference type="GO" id="GO:0009307">
    <property type="term" value="P:DNA restriction-modification system"/>
    <property type="evidence" value="ECO:0007669"/>
    <property type="project" value="UniProtKB-KW"/>
</dbReference>
<keyword evidence="8" id="KW-1185">Reference proteome</keyword>
<proteinExistence type="inferred from homology"/>
<evidence type="ECO:0000259" key="6">
    <source>
        <dbReference type="Pfam" id="PF01420"/>
    </source>
</evidence>
<reference evidence="7 8" key="1">
    <citation type="submission" date="2019-07" db="EMBL/GenBank/DDBJ databases">
        <title>Deinococcus detaillus sp. nov., isolated from humus soil in Antarctica.</title>
        <authorList>
            <person name="Zhang K."/>
        </authorList>
    </citation>
    <scope>NUCLEOTIDE SEQUENCE [LARGE SCALE GENOMIC DNA]</scope>
    <source>
        <strain evidence="7 8">H1</strain>
    </source>
</reference>
<evidence type="ECO:0000256" key="2">
    <source>
        <dbReference type="ARBA" id="ARBA00022747"/>
    </source>
</evidence>
<comment type="caution">
    <text evidence="7">The sequence shown here is derived from an EMBL/GenBank/DDBJ whole genome shotgun (WGS) entry which is preliminary data.</text>
</comment>
<name>A0A553UK59_9DEIO</name>
<dbReference type="CDD" id="cd17278">
    <property type="entry name" value="RMtype1_S_LdeBORF1052P-TRD2-CR2"/>
    <property type="match status" value="1"/>
</dbReference>
<dbReference type="AlphaFoldDB" id="A0A553UK59"/>
<feature type="domain" description="Type I restriction modification DNA specificity" evidence="6">
    <location>
        <begin position="375"/>
        <end position="549"/>
    </location>
</feature>
<gene>
    <name evidence="7" type="ORF">FNU79_16295</name>
</gene>
<evidence type="ECO:0000313" key="8">
    <source>
        <dbReference type="Proteomes" id="UP000316092"/>
    </source>
</evidence>
<dbReference type="GO" id="GO:0003677">
    <property type="term" value="F:DNA binding"/>
    <property type="evidence" value="ECO:0007669"/>
    <property type="project" value="UniProtKB-KW"/>
</dbReference>
<dbReference type="RefSeq" id="WP_143721856.1">
    <property type="nucleotide sequence ID" value="NZ_VKDB01000028.1"/>
</dbReference>
<keyword evidence="2" id="KW-0680">Restriction system</keyword>
<evidence type="ECO:0000256" key="5">
    <source>
        <dbReference type="SAM" id="MobiDB-lite"/>
    </source>
</evidence>
<evidence type="ECO:0000256" key="3">
    <source>
        <dbReference type="ARBA" id="ARBA00023125"/>
    </source>
</evidence>
<dbReference type="CDD" id="cd17257">
    <property type="entry name" value="RMtype1_S_EcoBI-TRD1-CR1_like"/>
    <property type="match status" value="1"/>
</dbReference>
<dbReference type="PANTHER" id="PTHR43140:SF1">
    <property type="entry name" value="TYPE I RESTRICTION ENZYME ECOKI SPECIFICITY SUBUNIT"/>
    <property type="match status" value="1"/>
</dbReference>
<comment type="similarity">
    <text evidence="1">Belongs to the type-I restriction system S methylase family.</text>
</comment>
<feature type="coiled-coil region" evidence="4">
    <location>
        <begin position="241"/>
        <end position="268"/>
    </location>
</feature>